<evidence type="ECO:0000313" key="4">
    <source>
        <dbReference type="EMBL" id="MFC3282328.1"/>
    </source>
</evidence>
<feature type="region of interest" description="Disordered" evidence="1">
    <location>
        <begin position="42"/>
        <end position="63"/>
    </location>
</feature>
<proteinExistence type="predicted"/>
<feature type="signal peptide" evidence="2">
    <location>
        <begin position="1"/>
        <end position="29"/>
    </location>
</feature>
<dbReference type="InterPro" id="IPR042047">
    <property type="entry name" value="SleB_dom1"/>
</dbReference>
<keyword evidence="4" id="KW-0378">Hydrolase</keyword>
<protein>
    <submittedName>
        <fullName evidence="4">Cell wall hydrolase</fullName>
    </submittedName>
</protein>
<name>A0ABV7LIT9_9GAMM</name>
<evidence type="ECO:0000313" key="5">
    <source>
        <dbReference type="Proteomes" id="UP001595579"/>
    </source>
</evidence>
<dbReference type="RefSeq" id="WP_386770971.1">
    <property type="nucleotide sequence ID" value="NZ_JBHRUG010000002.1"/>
</dbReference>
<dbReference type="Pfam" id="PF07486">
    <property type="entry name" value="Hydrolase_2"/>
    <property type="match status" value="1"/>
</dbReference>
<feature type="chain" id="PRO_5046988444" evidence="2">
    <location>
        <begin position="30"/>
        <end position="214"/>
    </location>
</feature>
<dbReference type="InterPro" id="IPR011105">
    <property type="entry name" value="Cell_wall_hydrolase_SleB"/>
</dbReference>
<accession>A0ABV7LIT9</accession>
<evidence type="ECO:0000259" key="3">
    <source>
        <dbReference type="Pfam" id="PF07486"/>
    </source>
</evidence>
<feature type="domain" description="Cell wall hydrolase SleB" evidence="3">
    <location>
        <begin position="98"/>
        <end position="206"/>
    </location>
</feature>
<comment type="caution">
    <text evidence="4">The sequence shown here is derived from an EMBL/GenBank/DDBJ whole genome shotgun (WGS) entry which is preliminary data.</text>
</comment>
<dbReference type="Gene3D" id="1.10.10.2520">
    <property type="entry name" value="Cell wall hydrolase SleB, domain 1"/>
    <property type="match status" value="1"/>
</dbReference>
<dbReference type="Proteomes" id="UP001595579">
    <property type="component" value="Unassembled WGS sequence"/>
</dbReference>
<organism evidence="4 5">
    <name type="scientific">Litchfieldella rifensis</name>
    <dbReference type="NCBI Taxonomy" id="762643"/>
    <lineage>
        <taxon>Bacteria</taxon>
        <taxon>Pseudomonadati</taxon>
        <taxon>Pseudomonadota</taxon>
        <taxon>Gammaproteobacteria</taxon>
        <taxon>Oceanospirillales</taxon>
        <taxon>Halomonadaceae</taxon>
        <taxon>Litchfieldella</taxon>
    </lineage>
</organism>
<keyword evidence="2" id="KW-0732">Signal</keyword>
<reference evidence="5" key="1">
    <citation type="journal article" date="2019" name="Int. J. Syst. Evol. Microbiol.">
        <title>The Global Catalogue of Microorganisms (GCM) 10K type strain sequencing project: providing services to taxonomists for standard genome sequencing and annotation.</title>
        <authorList>
            <consortium name="The Broad Institute Genomics Platform"/>
            <consortium name="The Broad Institute Genome Sequencing Center for Infectious Disease"/>
            <person name="Wu L."/>
            <person name="Ma J."/>
        </authorList>
    </citation>
    <scope>NUCLEOTIDE SEQUENCE [LARGE SCALE GENOMIC DNA]</scope>
    <source>
        <strain evidence="5">CECT 7698</strain>
    </source>
</reference>
<dbReference type="GO" id="GO:0016787">
    <property type="term" value="F:hydrolase activity"/>
    <property type="evidence" value="ECO:0007669"/>
    <property type="project" value="UniProtKB-KW"/>
</dbReference>
<gene>
    <name evidence="4" type="ORF">ACFOEV_01720</name>
</gene>
<keyword evidence="5" id="KW-1185">Reference proteome</keyword>
<evidence type="ECO:0000256" key="1">
    <source>
        <dbReference type="SAM" id="MobiDB-lite"/>
    </source>
</evidence>
<evidence type="ECO:0000256" key="2">
    <source>
        <dbReference type="SAM" id="SignalP"/>
    </source>
</evidence>
<dbReference type="EMBL" id="JBHRUG010000002">
    <property type="protein sequence ID" value="MFC3282328.1"/>
    <property type="molecule type" value="Genomic_DNA"/>
</dbReference>
<sequence>MHPRDSTRLRQGWIATCLATMLLVGQAIAADREQEAEAAESKAAELEQEAAAEGREALSSPPEIITKPEAQAVDPVGEAPLDDAITCLARTIYWEARGEEAADMEAVANVVMNRLGHEGFPGTICEVVRQGSEQGPCQFSWWCDGRPDIAEEDDSYVIAKEIARKALNGQLLDRTGGALYFHHRQVVPSWAAEYIKTIEAGEFVFYRPPDGTAK</sequence>